<proteinExistence type="predicted"/>
<dbReference type="AlphaFoldDB" id="A0A391NR54"/>
<comment type="caution">
    <text evidence="1">The sequence shown here is derived from an EMBL/GenBank/DDBJ whole genome shotgun (WGS) entry which is preliminary data.</text>
</comment>
<sequence length="26" mass="2751">MKLVILVIALLACYVAASDILCNVCV</sequence>
<evidence type="ECO:0000313" key="2">
    <source>
        <dbReference type="Proteomes" id="UP000265618"/>
    </source>
</evidence>
<protein>
    <submittedName>
        <fullName evidence="1">Uncharacterized protein</fullName>
    </submittedName>
</protein>
<accession>A0A391NR54</accession>
<reference evidence="1 2" key="1">
    <citation type="journal article" date="2018" name="PLoS ONE">
        <title>The draft genome of Kipferlia bialata reveals reductive genome evolution in fornicate parasites.</title>
        <authorList>
            <person name="Tanifuji G."/>
            <person name="Takabayashi S."/>
            <person name="Kume K."/>
            <person name="Takagi M."/>
            <person name="Nakayama T."/>
            <person name="Kamikawa R."/>
            <person name="Inagaki Y."/>
            <person name="Hashimoto T."/>
        </authorList>
    </citation>
    <scope>NUCLEOTIDE SEQUENCE [LARGE SCALE GENOMIC DNA]</scope>
    <source>
        <strain evidence="1">NY0173</strain>
    </source>
</reference>
<feature type="non-terminal residue" evidence="1">
    <location>
        <position position="26"/>
    </location>
</feature>
<evidence type="ECO:0000313" key="1">
    <source>
        <dbReference type="EMBL" id="GCA63924.1"/>
    </source>
</evidence>
<dbReference type="EMBL" id="BDIP01005539">
    <property type="protein sequence ID" value="GCA63924.1"/>
    <property type="molecule type" value="Genomic_DNA"/>
</dbReference>
<organism evidence="1 2">
    <name type="scientific">Kipferlia bialata</name>
    <dbReference type="NCBI Taxonomy" id="797122"/>
    <lineage>
        <taxon>Eukaryota</taxon>
        <taxon>Metamonada</taxon>
        <taxon>Carpediemonas-like organisms</taxon>
        <taxon>Kipferlia</taxon>
    </lineage>
</organism>
<dbReference type="Proteomes" id="UP000265618">
    <property type="component" value="Unassembled WGS sequence"/>
</dbReference>
<keyword evidence="2" id="KW-1185">Reference proteome</keyword>
<gene>
    <name evidence="1" type="ORF">KIPB_012486</name>
</gene>
<name>A0A391NR54_9EUKA</name>